<dbReference type="GO" id="GO:0003677">
    <property type="term" value="F:DNA binding"/>
    <property type="evidence" value="ECO:0007669"/>
    <property type="project" value="UniProtKB-UniRule"/>
</dbReference>
<name>A0A2R7Y629_9ARCH</name>
<keyword evidence="6" id="KW-0460">Magnesium</keyword>
<dbReference type="InterPro" id="IPR013049">
    <property type="entry name" value="Spo11/TopoVI_A_N"/>
</dbReference>
<dbReference type="Proteomes" id="UP000244066">
    <property type="component" value="Unassembled WGS sequence"/>
</dbReference>
<keyword evidence="8 10" id="KW-0238">DNA-binding</keyword>
<dbReference type="Gene3D" id="3.40.1360.10">
    <property type="match status" value="1"/>
</dbReference>
<evidence type="ECO:0000256" key="1">
    <source>
        <dbReference type="ARBA" id="ARBA00000185"/>
    </source>
</evidence>
<comment type="catalytic activity">
    <reaction evidence="1 10">
        <text>ATP-dependent breakage, passage and rejoining of double-stranded DNA.</text>
        <dbReference type="EC" id="5.6.2.2"/>
    </reaction>
</comment>
<feature type="domain" description="Spo11/DNA topoisomerase VI subunit A N-terminal" evidence="11">
    <location>
        <begin position="84"/>
        <end position="147"/>
    </location>
</feature>
<dbReference type="EC" id="5.6.2.2" evidence="4"/>
<feature type="active site" description="O-(5'-phospho-DNA)-tyrosine intermediate" evidence="10">
    <location>
        <position position="112"/>
    </location>
</feature>
<comment type="similarity">
    <text evidence="3 10">Belongs to the TOP6A family.</text>
</comment>
<comment type="cofactor">
    <cofactor evidence="2">
        <name>Mg(2+)</name>
        <dbReference type="ChEBI" id="CHEBI:18420"/>
    </cofactor>
</comment>
<dbReference type="InterPro" id="IPR034136">
    <property type="entry name" value="TOPRIM_Topo6A/Spo11"/>
</dbReference>
<organism evidence="13 14">
    <name type="scientific">Candidatus Terraquivivens tikiterensis</name>
    <dbReference type="NCBI Taxonomy" id="1980982"/>
    <lineage>
        <taxon>Archaea</taxon>
        <taxon>Nitrososphaerota</taxon>
        <taxon>Candidatus Wolframiiraptoraceae</taxon>
        <taxon>Candidatus Terraquivivens</taxon>
    </lineage>
</organism>
<sequence>MEGEHGGKHKTQPYKIDKLKEAVAQSLTQLGEKIVNAIENGTFPEIQLPLRATSNIIYDPNLRQYVLGDKKVLRTTKNVKHLRPFAQLVWISSFAKKLIKAGKTSTLRDTYYVAIGEGIDFEGQDESDNIIIELESLLGHPREDFNIFPEERASIYGDLVIEYTVPGFRGKRVDLSSHPDGFAIGPALTTAEFVRCGAEVLFVIEKGAVFARFVEEGADKKYKALLLHTAGQSPRNARKLIRRLNEELNLPVYIFADADPFGVHIASVIIHGSAISAHLRELNIPDAIWAGLYASDIIKYKLPSMKFTEQDAKRLEELKRDPRYQTDPWKRELGVFSKIGRKAELEAFSRYGLEFIVEEFLPERLAELTKR</sequence>
<dbReference type="Pfam" id="PF04406">
    <property type="entry name" value="TP6A_N"/>
    <property type="match status" value="1"/>
</dbReference>
<comment type="caution">
    <text evidence="13">The sequence shown here is derived from an EMBL/GenBank/DDBJ whole genome shotgun (WGS) entry which is preliminary data.</text>
</comment>
<dbReference type="Gene3D" id="1.10.10.10">
    <property type="entry name" value="Winged helix-like DNA-binding domain superfamily/Winged helix DNA-binding domain"/>
    <property type="match status" value="1"/>
</dbReference>
<dbReference type="PROSITE" id="PS52041">
    <property type="entry name" value="TOPO_IIB"/>
    <property type="match status" value="1"/>
</dbReference>
<dbReference type="AlphaFoldDB" id="A0A2R7Y629"/>
<dbReference type="InterPro" id="IPR036388">
    <property type="entry name" value="WH-like_DNA-bd_sf"/>
</dbReference>
<dbReference type="PRINTS" id="PR01552">
    <property type="entry name" value="TPISMRASE6A"/>
</dbReference>
<dbReference type="PRINTS" id="PR01550">
    <property type="entry name" value="TOP6AFAMILY"/>
</dbReference>
<evidence type="ECO:0000256" key="9">
    <source>
        <dbReference type="ARBA" id="ARBA00023235"/>
    </source>
</evidence>
<dbReference type="InterPro" id="IPR036078">
    <property type="entry name" value="Spo11/TopoVI_A_sf"/>
</dbReference>
<keyword evidence="7 10" id="KW-0799">Topoisomerase</keyword>
<accession>A0A2R7Y629</accession>
<protein>
    <recommendedName>
        <fullName evidence="4">DNA topoisomerase (ATP-hydrolyzing)</fullName>
        <ecNumber evidence="4">5.6.2.2</ecNumber>
    </recommendedName>
</protein>
<dbReference type="InterPro" id="IPR004085">
    <property type="entry name" value="TopoVI_A"/>
</dbReference>
<evidence type="ECO:0000259" key="12">
    <source>
        <dbReference type="Pfam" id="PF21180"/>
    </source>
</evidence>
<dbReference type="InterPro" id="IPR002815">
    <property type="entry name" value="Spo11/TopoVI_A"/>
</dbReference>
<evidence type="ECO:0000256" key="10">
    <source>
        <dbReference type="PROSITE-ProRule" id="PRU01385"/>
    </source>
</evidence>
<evidence type="ECO:0000256" key="8">
    <source>
        <dbReference type="ARBA" id="ARBA00023125"/>
    </source>
</evidence>
<dbReference type="GO" id="GO:0003918">
    <property type="term" value="F:DNA topoisomerase type II (double strand cut, ATP-hydrolyzing) activity"/>
    <property type="evidence" value="ECO:0007669"/>
    <property type="project" value="UniProtKB-UniRule"/>
</dbReference>
<evidence type="ECO:0000256" key="2">
    <source>
        <dbReference type="ARBA" id="ARBA00001946"/>
    </source>
</evidence>
<keyword evidence="5" id="KW-0479">Metal-binding</keyword>
<dbReference type="GO" id="GO:0005694">
    <property type="term" value="C:chromosome"/>
    <property type="evidence" value="ECO:0007669"/>
    <property type="project" value="InterPro"/>
</dbReference>
<keyword evidence="9 10" id="KW-0413">Isomerase</keyword>
<dbReference type="CDD" id="cd00223">
    <property type="entry name" value="TOPRIM_TopoIIB_SPO"/>
    <property type="match status" value="1"/>
</dbReference>
<dbReference type="PANTHER" id="PTHR10848">
    <property type="entry name" value="MEIOTIC RECOMBINATION PROTEIN SPO11"/>
    <property type="match status" value="1"/>
</dbReference>
<evidence type="ECO:0000256" key="4">
    <source>
        <dbReference type="ARBA" id="ARBA00012895"/>
    </source>
</evidence>
<dbReference type="GO" id="GO:0005524">
    <property type="term" value="F:ATP binding"/>
    <property type="evidence" value="ECO:0007669"/>
    <property type="project" value="InterPro"/>
</dbReference>
<evidence type="ECO:0000313" key="14">
    <source>
        <dbReference type="Proteomes" id="UP000244066"/>
    </source>
</evidence>
<evidence type="ECO:0000256" key="5">
    <source>
        <dbReference type="ARBA" id="ARBA00022723"/>
    </source>
</evidence>
<evidence type="ECO:0000313" key="13">
    <source>
        <dbReference type="EMBL" id="PUA32978.1"/>
    </source>
</evidence>
<dbReference type="Pfam" id="PF21180">
    <property type="entry name" value="TOP6A-Spo11_Toprim"/>
    <property type="match status" value="1"/>
</dbReference>
<dbReference type="EMBL" id="NDWU01000005">
    <property type="protein sequence ID" value="PUA32978.1"/>
    <property type="molecule type" value="Genomic_DNA"/>
</dbReference>
<evidence type="ECO:0000256" key="3">
    <source>
        <dbReference type="ARBA" id="ARBA00006559"/>
    </source>
</evidence>
<dbReference type="SUPFAM" id="SSF56726">
    <property type="entry name" value="DNA topoisomerase IV, alpha subunit"/>
    <property type="match status" value="1"/>
</dbReference>
<dbReference type="PANTHER" id="PTHR10848:SF0">
    <property type="entry name" value="MEIOTIC RECOMBINATION PROTEIN SPO11"/>
    <property type="match status" value="1"/>
</dbReference>
<dbReference type="GO" id="GO:0006265">
    <property type="term" value="P:DNA topological change"/>
    <property type="evidence" value="ECO:0007669"/>
    <property type="project" value="InterPro"/>
</dbReference>
<evidence type="ECO:0000256" key="6">
    <source>
        <dbReference type="ARBA" id="ARBA00022842"/>
    </source>
</evidence>
<dbReference type="GO" id="GO:0046872">
    <property type="term" value="F:metal ion binding"/>
    <property type="evidence" value="ECO:0007669"/>
    <property type="project" value="UniProtKB-KW"/>
</dbReference>
<reference evidence="13 14" key="1">
    <citation type="submission" date="2017-04" db="EMBL/GenBank/DDBJ databases">
        <title>Draft Aigarchaeota genome from a New Zealand hot spring.</title>
        <authorList>
            <person name="Reysenbach A.-L."/>
            <person name="Donaho J.A."/>
            <person name="Gerhart J."/>
            <person name="Kelley J.F."/>
            <person name="Kouba K."/>
            <person name="Podar M."/>
            <person name="Stott M."/>
        </authorList>
    </citation>
    <scope>NUCLEOTIDE SEQUENCE [LARGE SCALE GENOMIC DNA]</scope>
    <source>
        <strain evidence="13">NZ13_MG1</strain>
    </source>
</reference>
<gene>
    <name evidence="13" type="ORF">B9J98_02545</name>
</gene>
<proteinExistence type="inferred from homology"/>
<evidence type="ECO:0000259" key="11">
    <source>
        <dbReference type="Pfam" id="PF04406"/>
    </source>
</evidence>
<evidence type="ECO:0000256" key="7">
    <source>
        <dbReference type="ARBA" id="ARBA00023029"/>
    </source>
</evidence>
<feature type="domain" description="Topoisomerase 6 subunit A/Spo11 TOPRIM" evidence="12">
    <location>
        <begin position="202"/>
        <end position="365"/>
    </location>
</feature>